<sequence>MIRLEITAVSHVGCVRHSNEDMILVDDQYIRDAHISKNVDLEKKDRYIIAIADGMGGHNSGDVASEDVLKNLQFFYHDIPAGLGAGDFNEIIVSWLGSINAFIASKGRADERFKGMGTTLVGLAYYNNDFYSLNCGDSRLYRFRDRQLTQLTTDHSLNNMLGSEKHTSIITNCIGGGCGTSYIDIVQITSDVLVGDTFMLCSDGLTDMLPDSAISQILEDGGDVDELCLSAIQKGGLDNISCCLIRIK</sequence>
<reference evidence="2 3" key="1">
    <citation type="submission" date="2016-10" db="EMBL/GenBank/DDBJ databases">
        <authorList>
            <person name="de Groot N.N."/>
        </authorList>
    </citation>
    <scope>NUCLEOTIDE SEQUENCE [LARGE SCALE GENOMIC DNA]</scope>
    <source>
        <strain evidence="2 3">TC2-24</strain>
    </source>
</reference>
<evidence type="ECO:0000259" key="1">
    <source>
        <dbReference type="PROSITE" id="PS51746"/>
    </source>
</evidence>
<dbReference type="InterPro" id="IPR036457">
    <property type="entry name" value="PPM-type-like_dom_sf"/>
</dbReference>
<evidence type="ECO:0000313" key="3">
    <source>
        <dbReference type="Proteomes" id="UP000199373"/>
    </source>
</evidence>
<dbReference type="SMART" id="SM00331">
    <property type="entry name" value="PP2C_SIG"/>
    <property type="match status" value="1"/>
</dbReference>
<dbReference type="CDD" id="cd00143">
    <property type="entry name" value="PP2Cc"/>
    <property type="match status" value="1"/>
</dbReference>
<accession>A0A1I0PWK1</accession>
<evidence type="ECO:0000313" key="2">
    <source>
        <dbReference type="EMBL" id="SEW18683.1"/>
    </source>
</evidence>
<protein>
    <submittedName>
        <fullName evidence="2">Protein phosphatase</fullName>
    </submittedName>
</protein>
<proteinExistence type="predicted"/>
<dbReference type="Proteomes" id="UP000199373">
    <property type="component" value="Unassembled WGS sequence"/>
</dbReference>
<dbReference type="EMBL" id="FOIQ01000005">
    <property type="protein sequence ID" value="SEW18683.1"/>
    <property type="molecule type" value="Genomic_DNA"/>
</dbReference>
<feature type="domain" description="PPM-type phosphatase" evidence="1">
    <location>
        <begin position="6"/>
        <end position="247"/>
    </location>
</feature>
<dbReference type="Gene3D" id="3.60.40.10">
    <property type="entry name" value="PPM-type phosphatase domain"/>
    <property type="match status" value="1"/>
</dbReference>
<dbReference type="PROSITE" id="PS51746">
    <property type="entry name" value="PPM_2"/>
    <property type="match status" value="1"/>
</dbReference>
<dbReference type="InterPro" id="IPR001932">
    <property type="entry name" value="PPM-type_phosphatase-like_dom"/>
</dbReference>
<keyword evidence="3" id="KW-1185">Reference proteome</keyword>
<name>A0A1I0PWK1_9BACT</name>
<organism evidence="2 3">
    <name type="scientific">Prevotella aff. ruminicola Tc2-24</name>
    <dbReference type="NCBI Taxonomy" id="81582"/>
    <lineage>
        <taxon>Bacteria</taxon>
        <taxon>Pseudomonadati</taxon>
        <taxon>Bacteroidota</taxon>
        <taxon>Bacteroidia</taxon>
        <taxon>Bacteroidales</taxon>
        <taxon>Prevotellaceae</taxon>
        <taxon>Prevotella</taxon>
    </lineage>
</organism>
<dbReference type="SMART" id="SM00332">
    <property type="entry name" value="PP2Cc"/>
    <property type="match status" value="1"/>
</dbReference>
<dbReference type="Pfam" id="PF13672">
    <property type="entry name" value="PP2C_2"/>
    <property type="match status" value="1"/>
</dbReference>
<dbReference type="AlphaFoldDB" id="A0A1I0PWK1"/>
<dbReference type="RefSeq" id="WP_091902288.1">
    <property type="nucleotide sequence ID" value="NZ_FOIQ01000005.1"/>
</dbReference>
<dbReference type="SUPFAM" id="SSF81606">
    <property type="entry name" value="PP2C-like"/>
    <property type="match status" value="1"/>
</dbReference>
<gene>
    <name evidence="2" type="ORF">SAMN04487850_1987</name>
</gene>